<protein>
    <submittedName>
        <fullName evidence="1">Conserved repeat domain protein</fullName>
    </submittedName>
</protein>
<gene>
    <name evidence="1" type="ORF">CEV33_3326</name>
</gene>
<proteinExistence type="predicted"/>
<keyword evidence="2" id="KW-1185">Reference proteome</keyword>
<dbReference type="Proteomes" id="UP000216478">
    <property type="component" value="Unassembled WGS sequence"/>
</dbReference>
<evidence type="ECO:0000313" key="2">
    <source>
        <dbReference type="Proteomes" id="UP000216478"/>
    </source>
</evidence>
<evidence type="ECO:0000313" key="1">
    <source>
        <dbReference type="EMBL" id="OYR08393.1"/>
    </source>
</evidence>
<comment type="caution">
    <text evidence="1">The sequence shown here is derived from an EMBL/GenBank/DDBJ whole genome shotgun (WGS) entry which is preliminary data.</text>
</comment>
<organism evidence="1 2">
    <name type="scientific">Brucella grignonensis</name>
    <dbReference type="NCBI Taxonomy" id="94627"/>
    <lineage>
        <taxon>Bacteria</taxon>
        <taxon>Pseudomonadati</taxon>
        <taxon>Pseudomonadota</taxon>
        <taxon>Alphaproteobacteria</taxon>
        <taxon>Hyphomicrobiales</taxon>
        <taxon>Brucellaceae</taxon>
        <taxon>Brucella/Ochrobactrum group</taxon>
        <taxon>Brucella</taxon>
    </lineage>
</organism>
<sequence length="43" mass="5002">MFGLTVNRKAYARALVAKVHIYSKDFKRVAKRLAHWEQTGKLV</sequence>
<dbReference type="EMBL" id="NNRL01000167">
    <property type="protein sequence ID" value="OYR08393.1"/>
    <property type="molecule type" value="Genomic_DNA"/>
</dbReference>
<reference evidence="1 2" key="1">
    <citation type="submission" date="2017-07" db="EMBL/GenBank/DDBJ databases">
        <title>Phylogenetic study on the rhizospheric bacterium Ochrobactrum sp. A44.</title>
        <authorList>
            <person name="Krzyzanowska D.M."/>
            <person name="Ossowicki A."/>
            <person name="Rajewska M."/>
            <person name="Maciag T."/>
            <person name="Kaczynski Z."/>
            <person name="Czerwicka M."/>
            <person name="Jafra S."/>
        </authorList>
    </citation>
    <scope>NUCLEOTIDE SEQUENCE [LARGE SCALE GENOMIC DNA]</scope>
    <source>
        <strain evidence="1 2">OgA9a</strain>
    </source>
</reference>
<dbReference type="AlphaFoldDB" id="A0A256F0T2"/>
<name>A0A256F0T2_9HYPH</name>
<accession>A0A256F0T2</accession>